<evidence type="ECO:0000313" key="5">
    <source>
        <dbReference type="Proteomes" id="UP000324091"/>
    </source>
</evidence>
<sequence length="195" mass="20609">MELLLSAFLIIQVLGSVGGYPSGAPTGACEDMMPRHTGVVPQSSPAPYSLLTNARTFQPGKAITVTISGPEYRGVLLEARTAGSTSALGSWRLPPPDTTFLLCSGNPHGAITHSNTNLKGNATMYSWIPPNSTKPIFFKATVAQQRAVYWINVKSDALLREKAGLSLATGASAGIAEKKPLLVLLVCFLLSNVLQ</sequence>
<feature type="signal peptide" evidence="2">
    <location>
        <begin position="1"/>
        <end position="19"/>
    </location>
</feature>
<evidence type="ECO:0000256" key="2">
    <source>
        <dbReference type="SAM" id="SignalP"/>
    </source>
</evidence>
<dbReference type="PANTHER" id="PTHR45828:SF32">
    <property type="entry name" value="SI:DKEY-251I10.2"/>
    <property type="match status" value="1"/>
</dbReference>
<gene>
    <name evidence="4" type="ORF">D4764_05G0005880</name>
</gene>
<dbReference type="PANTHER" id="PTHR45828">
    <property type="entry name" value="CYTOCHROME B561/FERRIC REDUCTASE TRANSMEMBRANE"/>
    <property type="match status" value="1"/>
</dbReference>
<comment type="similarity">
    <text evidence="1">Belongs to the FRRS1 family.</text>
</comment>
<dbReference type="Pfam" id="PF02014">
    <property type="entry name" value="Reeler"/>
    <property type="match status" value="1"/>
</dbReference>
<dbReference type="EMBL" id="RHFK02000018">
    <property type="protein sequence ID" value="TWW60498.1"/>
    <property type="molecule type" value="Genomic_DNA"/>
</dbReference>
<evidence type="ECO:0000313" key="4">
    <source>
        <dbReference type="EMBL" id="TWW60498.1"/>
    </source>
</evidence>
<feature type="chain" id="PRO_5023064534" evidence="2">
    <location>
        <begin position="20"/>
        <end position="195"/>
    </location>
</feature>
<evidence type="ECO:0000256" key="1">
    <source>
        <dbReference type="ARBA" id="ARBA00009195"/>
    </source>
</evidence>
<protein>
    <submittedName>
        <fullName evidence="4">Ferric-chelate reductase 1</fullName>
    </submittedName>
</protein>
<accession>A0A5C6N198</accession>
<keyword evidence="2" id="KW-0732">Signal</keyword>
<evidence type="ECO:0000259" key="3">
    <source>
        <dbReference type="PROSITE" id="PS51019"/>
    </source>
</evidence>
<dbReference type="Proteomes" id="UP000324091">
    <property type="component" value="Chromosome 5"/>
</dbReference>
<dbReference type="GO" id="GO:0016020">
    <property type="term" value="C:membrane"/>
    <property type="evidence" value="ECO:0007669"/>
    <property type="project" value="TreeGrafter"/>
</dbReference>
<dbReference type="PROSITE" id="PS51019">
    <property type="entry name" value="REELIN"/>
    <property type="match status" value="1"/>
</dbReference>
<proteinExistence type="inferred from homology"/>
<dbReference type="InterPro" id="IPR051237">
    <property type="entry name" value="Ferric-chelate_Red/DefProt"/>
</dbReference>
<organism evidence="4 5">
    <name type="scientific">Takifugu flavidus</name>
    <name type="common">sansaifugu</name>
    <dbReference type="NCBI Taxonomy" id="433684"/>
    <lineage>
        <taxon>Eukaryota</taxon>
        <taxon>Metazoa</taxon>
        <taxon>Chordata</taxon>
        <taxon>Craniata</taxon>
        <taxon>Vertebrata</taxon>
        <taxon>Euteleostomi</taxon>
        <taxon>Actinopterygii</taxon>
        <taxon>Neopterygii</taxon>
        <taxon>Teleostei</taxon>
        <taxon>Neoteleostei</taxon>
        <taxon>Acanthomorphata</taxon>
        <taxon>Eupercaria</taxon>
        <taxon>Tetraodontiformes</taxon>
        <taxon>Tetradontoidea</taxon>
        <taxon>Tetraodontidae</taxon>
        <taxon>Takifugu</taxon>
    </lineage>
</organism>
<name>A0A5C6N198_9TELE</name>
<dbReference type="InterPro" id="IPR042307">
    <property type="entry name" value="Reeler_sf"/>
</dbReference>
<dbReference type="InterPro" id="IPR002861">
    <property type="entry name" value="Reeler_dom"/>
</dbReference>
<keyword evidence="5" id="KW-1185">Reference proteome</keyword>
<comment type="caution">
    <text evidence="4">The sequence shown here is derived from an EMBL/GenBank/DDBJ whole genome shotgun (WGS) entry which is preliminary data.</text>
</comment>
<dbReference type="AlphaFoldDB" id="A0A5C6N198"/>
<dbReference type="CDD" id="cd08544">
    <property type="entry name" value="Reeler"/>
    <property type="match status" value="1"/>
</dbReference>
<dbReference type="Gene3D" id="2.60.40.4060">
    <property type="entry name" value="Reeler domain"/>
    <property type="match status" value="1"/>
</dbReference>
<dbReference type="FunFam" id="2.60.40.4060:FF:000003">
    <property type="entry name" value="Ferric chelate reductase 1"/>
    <property type="match status" value="1"/>
</dbReference>
<feature type="domain" description="Reelin" evidence="3">
    <location>
        <begin position="6"/>
        <end position="175"/>
    </location>
</feature>
<reference evidence="4 5" key="1">
    <citation type="submission" date="2019-04" db="EMBL/GenBank/DDBJ databases">
        <title>Chromosome genome assembly for Takifugu flavidus.</title>
        <authorList>
            <person name="Xiao S."/>
        </authorList>
    </citation>
    <scope>NUCLEOTIDE SEQUENCE [LARGE SCALE GENOMIC DNA]</scope>
    <source>
        <strain evidence="4">HTHZ2018</strain>
        <tissue evidence="4">Muscle</tissue>
    </source>
</reference>